<dbReference type="SUPFAM" id="SSF52540">
    <property type="entry name" value="P-loop containing nucleoside triphosphate hydrolases"/>
    <property type="match status" value="1"/>
</dbReference>
<evidence type="ECO:0000256" key="8">
    <source>
        <dbReference type="ARBA" id="ARBA00025902"/>
    </source>
</evidence>
<evidence type="ECO:0000256" key="2">
    <source>
        <dbReference type="ARBA" id="ARBA00022741"/>
    </source>
</evidence>
<keyword evidence="4" id="KW-0067">ATP-binding</keyword>
<gene>
    <name evidence="11" type="ORF">LODBEIA_P15640</name>
</gene>
<feature type="region of interest" description="Disordered" evidence="9">
    <location>
        <begin position="30"/>
        <end position="79"/>
    </location>
</feature>
<comment type="similarity">
    <text evidence="1">Belongs to the DNA mismatch repair MutS family.</text>
</comment>
<feature type="compositionally biased region" description="Basic residues" evidence="9">
    <location>
        <begin position="40"/>
        <end position="54"/>
    </location>
</feature>
<evidence type="ECO:0000256" key="1">
    <source>
        <dbReference type="ARBA" id="ARBA00006271"/>
    </source>
</evidence>
<dbReference type="InterPro" id="IPR007860">
    <property type="entry name" value="DNA_mmatch_repair_MutS_con_dom"/>
</dbReference>
<feature type="domain" description="DNA mismatch repair proteins mutS family" evidence="10">
    <location>
        <begin position="838"/>
        <end position="854"/>
    </location>
</feature>
<keyword evidence="12" id="KW-1185">Reference proteome</keyword>
<dbReference type="InterPro" id="IPR016151">
    <property type="entry name" value="DNA_mismatch_repair_MutS_N"/>
</dbReference>
<proteinExistence type="inferred from homology"/>
<dbReference type="SMART" id="SM00533">
    <property type="entry name" value="MUTSd"/>
    <property type="match status" value="1"/>
</dbReference>
<dbReference type="InterPro" id="IPR017261">
    <property type="entry name" value="DNA_mismatch_repair_MutS/MSH"/>
</dbReference>
<dbReference type="Pfam" id="PF00488">
    <property type="entry name" value="MutS_V"/>
    <property type="match status" value="1"/>
</dbReference>
<dbReference type="InterPro" id="IPR036187">
    <property type="entry name" value="DNA_mismatch_repair_MutS_sf"/>
</dbReference>
<comment type="function">
    <text evidence="7">Component of the post-replicative DNA mismatch repair system (MMR). Heterodimerizes with MSH2 to form MutS beta, which binds to DNA mismatches thereby initiating DNA repair. MSH3 provides substrate-binding and substrate specificity to the complex. When bound, the MutS beta heterodimer bends the DNA helix and shields approximately 20 base pairs. Acts mainly to repair insertion-deletion loops (IDLs) from 2 to 13 nucleotides in size, but can also repair base-base and single insertion-deletion mismatches that occur during replication. After mismatch binding, forms a ternary complex with the MutL alpha heterodimer, which is thought to be responsible for directing the downstream MMR events, including strand discrimination, excision, and resynthesis. ATP binding and hydrolysis play a pivotal role in mismatch repair functions.</text>
</comment>
<dbReference type="SUPFAM" id="SSF55271">
    <property type="entry name" value="DNA repair protein MutS, domain I"/>
    <property type="match status" value="1"/>
</dbReference>
<dbReference type="RefSeq" id="XP_066828502.1">
    <property type="nucleotide sequence ID" value="XM_066971466.1"/>
</dbReference>
<protein>
    <recommendedName>
        <fullName evidence="10">DNA mismatch repair proteins mutS family domain-containing protein</fullName>
    </recommendedName>
</protein>
<evidence type="ECO:0000256" key="4">
    <source>
        <dbReference type="ARBA" id="ARBA00022840"/>
    </source>
</evidence>
<dbReference type="InterPro" id="IPR027417">
    <property type="entry name" value="P-loop_NTPase"/>
</dbReference>
<dbReference type="PANTHER" id="PTHR11361:SF34">
    <property type="entry name" value="DNA MISMATCH REPAIR PROTEIN MSH1, MITOCHONDRIAL"/>
    <property type="match status" value="1"/>
</dbReference>
<dbReference type="Gene3D" id="1.10.1420.10">
    <property type="match status" value="1"/>
</dbReference>
<evidence type="ECO:0000256" key="5">
    <source>
        <dbReference type="ARBA" id="ARBA00023125"/>
    </source>
</evidence>
<feature type="compositionally biased region" description="Polar residues" evidence="9">
    <location>
        <begin position="69"/>
        <end position="79"/>
    </location>
</feature>
<dbReference type="SUPFAM" id="SSF48334">
    <property type="entry name" value="DNA repair protein MutS, domain III"/>
    <property type="match status" value="1"/>
</dbReference>
<evidence type="ECO:0000259" key="10">
    <source>
        <dbReference type="PROSITE" id="PS00486"/>
    </source>
</evidence>
<dbReference type="EMBL" id="OZ022406">
    <property type="protein sequence ID" value="CAK9437169.1"/>
    <property type="molecule type" value="Genomic_DNA"/>
</dbReference>
<name>A0ABP0ZJG7_9ASCO</name>
<evidence type="ECO:0000313" key="12">
    <source>
        <dbReference type="Proteomes" id="UP001497383"/>
    </source>
</evidence>
<dbReference type="InterPro" id="IPR000432">
    <property type="entry name" value="DNA_mismatch_repair_MutS_C"/>
</dbReference>
<dbReference type="InterPro" id="IPR007695">
    <property type="entry name" value="DNA_mismatch_repair_MutS-lik_N"/>
</dbReference>
<dbReference type="Pfam" id="PF01624">
    <property type="entry name" value="MutS_I"/>
    <property type="match status" value="1"/>
</dbReference>
<dbReference type="InterPro" id="IPR045076">
    <property type="entry name" value="MutS"/>
</dbReference>
<keyword evidence="6" id="KW-0234">DNA repair</keyword>
<evidence type="ECO:0000256" key="6">
    <source>
        <dbReference type="ARBA" id="ARBA00023204"/>
    </source>
</evidence>
<organism evidence="11 12">
    <name type="scientific">Lodderomyces beijingensis</name>
    <dbReference type="NCBI Taxonomy" id="1775926"/>
    <lineage>
        <taxon>Eukaryota</taxon>
        <taxon>Fungi</taxon>
        <taxon>Dikarya</taxon>
        <taxon>Ascomycota</taxon>
        <taxon>Saccharomycotina</taxon>
        <taxon>Pichiomycetes</taxon>
        <taxon>Debaryomycetaceae</taxon>
        <taxon>Candida/Lodderomyces clade</taxon>
        <taxon>Lodderomyces</taxon>
    </lineage>
</organism>
<dbReference type="Pfam" id="PF05188">
    <property type="entry name" value="MutS_II"/>
    <property type="match status" value="1"/>
</dbReference>
<dbReference type="SUPFAM" id="SSF53150">
    <property type="entry name" value="DNA repair protein MutS, domain II"/>
    <property type="match status" value="1"/>
</dbReference>
<dbReference type="Pfam" id="PF05192">
    <property type="entry name" value="MutS_III"/>
    <property type="match status" value="1"/>
</dbReference>
<dbReference type="Gene3D" id="3.40.50.300">
    <property type="entry name" value="P-loop containing nucleotide triphosphate hydrolases"/>
    <property type="match status" value="1"/>
</dbReference>
<keyword evidence="5" id="KW-0238">DNA-binding</keyword>
<feature type="compositionally biased region" description="Low complexity" evidence="9">
    <location>
        <begin position="367"/>
        <end position="382"/>
    </location>
</feature>
<feature type="region of interest" description="Disordered" evidence="9">
    <location>
        <begin position="363"/>
        <end position="382"/>
    </location>
</feature>
<evidence type="ECO:0000256" key="9">
    <source>
        <dbReference type="SAM" id="MobiDB-lite"/>
    </source>
</evidence>
<dbReference type="GeneID" id="92206760"/>
<dbReference type="Proteomes" id="UP001497383">
    <property type="component" value="Chromosome 2"/>
</dbReference>
<dbReference type="PROSITE" id="PS00486">
    <property type="entry name" value="DNA_MISMATCH_REPAIR_2"/>
    <property type="match status" value="1"/>
</dbReference>
<dbReference type="Gene3D" id="3.30.420.110">
    <property type="entry name" value="MutS, connector domain"/>
    <property type="match status" value="1"/>
</dbReference>
<evidence type="ECO:0000256" key="3">
    <source>
        <dbReference type="ARBA" id="ARBA00022763"/>
    </source>
</evidence>
<keyword evidence="3" id="KW-0227">DNA damage</keyword>
<evidence type="ECO:0000256" key="7">
    <source>
        <dbReference type="ARBA" id="ARBA00025373"/>
    </source>
</evidence>
<dbReference type="InterPro" id="IPR007696">
    <property type="entry name" value="DNA_mismatch_repair_MutS_core"/>
</dbReference>
<comment type="subunit">
    <text evidence="8">Heterodimer consisting of MSH2-MSH3 (MutS beta). Forms a ternary complex with MutL alpha (MLH1-PMS1).</text>
</comment>
<dbReference type="InterPro" id="IPR036678">
    <property type="entry name" value="MutS_con_dom_sf"/>
</dbReference>
<dbReference type="SMART" id="SM00534">
    <property type="entry name" value="MUTSac"/>
    <property type="match status" value="1"/>
</dbReference>
<dbReference type="PIRSF" id="PIRSF037677">
    <property type="entry name" value="DNA_mis_repair_Msh6"/>
    <property type="match status" value="1"/>
</dbReference>
<dbReference type="PANTHER" id="PTHR11361">
    <property type="entry name" value="DNA MISMATCH REPAIR PROTEIN MUTS FAMILY MEMBER"/>
    <property type="match status" value="1"/>
</dbReference>
<sequence length="954" mass="106198">MQRSIQVGLCRIWCRSFGTSASVFISKSKSISESEPQSKLRSKPKSKTKTKTKAAKSLESWDRGGRQGRNAQGSPASSSFTPVFDSVKRLMDSNQGCVTLVQIGSFYELHFDQAETYAPKLGLKVAYKRTADFTIPMAGFPVAHIKKYTEMLIQDHGVSVAIVDQCHSQSRTMENLIHRKVSRIVSPGTLIDESFMNYGRNNYLTAIYFPPNMTKFPANPDMSVGLSWIDISTGESFVQGTTLSNLAADLSRISPSEILISKEYSLTNQELAEWYPPLQILNRFFIRYHKTIHGDHKLQFKGNFQTVRKVLESLSKECAAALNLASSYISVNLPDVTMLLDLPSTFQSRNSLQMDARTREALELTERSTSGRSSSTGTLLSSIRRTRTTSGSRLLCQWLEAPSTSVSEIEYRQNFVKCFSQNKQLTLSTRQQLQKSTDIVRFLQKILVGSADDIYNLKMVAVALTDLQSFRSTLLDEYGKDPEGLAVFKGLLGEFAVPEQVACTISSAIIDDSPAILDSNEEVEGSQLEAEENEELNDADYSNTFIDKYRTKEEQDKAPSFRIRSDYLPKLKELYDELRELEEKENNIKTSILADLLIEDPKATVTKREQWGRWSNILLINAKPAATDSVAELQADNVVYKKAKVLACRPKEWVNLQHEIMDIQGSIKACENNIIAQLKAAVADKSSEIRALAKVVDFLDVTSSFAVLAEEHGWVCPKIVRTPTLDITQGRHVVVDSGLKAAGQMFVPNSAKLNKNSKMWVISGPNMGGKSTFLRQNALMVILAQIGSFVPAEKATIGIVDKIFTRIGASDDLYNDLSTFMVEMIETSTILLNATNKSLAIVDEVGRGTSGKEGLAIAYATLISLLQICECRTFFATHFAKELKQLLDQKGVNQDKLSFYKTRVLNTEKDSGPLIIDRTLREGISERSHALEVARQAGFPEFALKEAEAVLEST</sequence>
<keyword evidence="2" id="KW-0547">Nucleotide-binding</keyword>
<dbReference type="Gene3D" id="3.40.1170.10">
    <property type="entry name" value="DNA repair protein MutS, domain I"/>
    <property type="match status" value="1"/>
</dbReference>
<evidence type="ECO:0000313" key="11">
    <source>
        <dbReference type="EMBL" id="CAK9437169.1"/>
    </source>
</evidence>
<accession>A0ABP0ZJG7</accession>
<reference evidence="11 12" key="1">
    <citation type="submission" date="2024-03" db="EMBL/GenBank/DDBJ databases">
        <authorList>
            <person name="Brejova B."/>
        </authorList>
    </citation>
    <scope>NUCLEOTIDE SEQUENCE [LARGE SCALE GENOMIC DNA]</scope>
    <source>
        <strain evidence="11 12">CBS 14171</strain>
    </source>
</reference>